<sequence length="113" mass="11836">MNKSLFFVLSVSFALIAFPFQNVNALKCYEGAGGVYVSNTCTTGLNACQKIETNTFGVITTAKACVSNCVSGTVAIVTTSCCTTDNCNSSTSIISSSVLLAFSLLSAIWVKLH</sequence>
<comment type="caution">
    <text evidence="3">The sequence shown here is derived from an EMBL/GenBank/DDBJ whole genome shotgun (WGS) entry which is preliminary data.</text>
</comment>
<evidence type="ECO:0000256" key="2">
    <source>
        <dbReference type="SAM" id="SignalP"/>
    </source>
</evidence>
<evidence type="ECO:0000256" key="1">
    <source>
        <dbReference type="SAM" id="Phobius"/>
    </source>
</evidence>
<accession>A0A814NJQ3</accession>
<keyword evidence="2" id="KW-0732">Signal</keyword>
<keyword evidence="1" id="KW-0472">Membrane</keyword>
<evidence type="ECO:0008006" key="5">
    <source>
        <dbReference type="Google" id="ProtNLM"/>
    </source>
</evidence>
<evidence type="ECO:0000313" key="4">
    <source>
        <dbReference type="Proteomes" id="UP000663879"/>
    </source>
</evidence>
<feature type="chain" id="PRO_5032891085" description="UPAR/Ly6 domain-containing protein" evidence="2">
    <location>
        <begin position="26"/>
        <end position="113"/>
    </location>
</feature>
<feature type="signal peptide" evidence="2">
    <location>
        <begin position="1"/>
        <end position="25"/>
    </location>
</feature>
<dbReference type="Proteomes" id="UP000663879">
    <property type="component" value="Unassembled WGS sequence"/>
</dbReference>
<feature type="transmembrane region" description="Helical" evidence="1">
    <location>
        <begin position="93"/>
        <end position="112"/>
    </location>
</feature>
<organism evidence="3 4">
    <name type="scientific">Brachionus calyciflorus</name>
    <dbReference type="NCBI Taxonomy" id="104777"/>
    <lineage>
        <taxon>Eukaryota</taxon>
        <taxon>Metazoa</taxon>
        <taxon>Spiralia</taxon>
        <taxon>Gnathifera</taxon>
        <taxon>Rotifera</taxon>
        <taxon>Eurotatoria</taxon>
        <taxon>Monogononta</taxon>
        <taxon>Pseudotrocha</taxon>
        <taxon>Ploima</taxon>
        <taxon>Brachionidae</taxon>
        <taxon>Brachionus</taxon>
    </lineage>
</organism>
<dbReference type="InterPro" id="IPR045860">
    <property type="entry name" value="Snake_toxin-like_sf"/>
</dbReference>
<evidence type="ECO:0000313" key="3">
    <source>
        <dbReference type="EMBL" id="CAF1092321.1"/>
    </source>
</evidence>
<gene>
    <name evidence="3" type="ORF">OXX778_LOCUS20732</name>
</gene>
<proteinExistence type="predicted"/>
<keyword evidence="1" id="KW-0812">Transmembrane</keyword>
<name>A0A814NJQ3_9BILA</name>
<reference evidence="3" key="1">
    <citation type="submission" date="2021-02" db="EMBL/GenBank/DDBJ databases">
        <authorList>
            <person name="Nowell W R."/>
        </authorList>
    </citation>
    <scope>NUCLEOTIDE SEQUENCE</scope>
    <source>
        <strain evidence="3">Ploen Becks lab</strain>
    </source>
</reference>
<keyword evidence="1" id="KW-1133">Transmembrane helix</keyword>
<dbReference type="SUPFAM" id="SSF57302">
    <property type="entry name" value="Snake toxin-like"/>
    <property type="match status" value="1"/>
</dbReference>
<dbReference type="EMBL" id="CAJNOC010007112">
    <property type="protein sequence ID" value="CAF1092321.1"/>
    <property type="molecule type" value="Genomic_DNA"/>
</dbReference>
<dbReference type="Gene3D" id="2.10.60.10">
    <property type="entry name" value="CD59"/>
    <property type="match status" value="1"/>
</dbReference>
<protein>
    <recommendedName>
        <fullName evidence="5">UPAR/Ly6 domain-containing protein</fullName>
    </recommendedName>
</protein>
<dbReference type="AlphaFoldDB" id="A0A814NJQ3"/>
<keyword evidence="4" id="KW-1185">Reference proteome</keyword>